<dbReference type="Proteomes" id="UP000485058">
    <property type="component" value="Unassembled WGS sequence"/>
</dbReference>
<evidence type="ECO:0000313" key="2">
    <source>
        <dbReference type="Proteomes" id="UP000485058"/>
    </source>
</evidence>
<protein>
    <submittedName>
        <fullName evidence="1">Uncharacterized protein</fullName>
    </submittedName>
</protein>
<sequence length="103" mass="11082">MAHASAALLDTLVGTQCSTASALLSSATLWPRPCVESPTAHHQPLWPNRPLVLLDSPAWLKTAQARGPGSISCMRWLLRQPRKLQRPASDLASSMLACPCAQL</sequence>
<evidence type="ECO:0000313" key="1">
    <source>
        <dbReference type="EMBL" id="GFH08220.1"/>
    </source>
</evidence>
<name>A0A699YDI7_HAELA</name>
<reference evidence="1 2" key="1">
    <citation type="submission" date="2020-02" db="EMBL/GenBank/DDBJ databases">
        <title>Draft genome sequence of Haematococcus lacustris strain NIES-144.</title>
        <authorList>
            <person name="Morimoto D."/>
            <person name="Nakagawa S."/>
            <person name="Yoshida T."/>
            <person name="Sawayama S."/>
        </authorList>
    </citation>
    <scope>NUCLEOTIDE SEQUENCE [LARGE SCALE GENOMIC DNA]</scope>
    <source>
        <strain evidence="1 2">NIES-144</strain>
    </source>
</reference>
<organism evidence="1 2">
    <name type="scientific">Haematococcus lacustris</name>
    <name type="common">Green alga</name>
    <name type="synonym">Haematococcus pluvialis</name>
    <dbReference type="NCBI Taxonomy" id="44745"/>
    <lineage>
        <taxon>Eukaryota</taxon>
        <taxon>Viridiplantae</taxon>
        <taxon>Chlorophyta</taxon>
        <taxon>core chlorophytes</taxon>
        <taxon>Chlorophyceae</taxon>
        <taxon>CS clade</taxon>
        <taxon>Chlamydomonadales</taxon>
        <taxon>Haematococcaceae</taxon>
        <taxon>Haematococcus</taxon>
    </lineage>
</organism>
<comment type="caution">
    <text evidence="1">The sequence shown here is derived from an EMBL/GenBank/DDBJ whole genome shotgun (WGS) entry which is preliminary data.</text>
</comment>
<dbReference type="EMBL" id="BLLF01000146">
    <property type="protein sequence ID" value="GFH08220.1"/>
    <property type="molecule type" value="Genomic_DNA"/>
</dbReference>
<dbReference type="AlphaFoldDB" id="A0A699YDI7"/>
<accession>A0A699YDI7</accession>
<proteinExistence type="predicted"/>
<keyword evidence="2" id="KW-1185">Reference proteome</keyword>
<gene>
    <name evidence="1" type="ORF">HaLaN_03150</name>
</gene>